<keyword evidence="1" id="KW-1133">Transmembrane helix</keyword>
<dbReference type="InterPro" id="IPR021309">
    <property type="entry name" value="YgaP-like_TM"/>
</dbReference>
<evidence type="ECO:0000259" key="2">
    <source>
        <dbReference type="Pfam" id="PF11127"/>
    </source>
</evidence>
<evidence type="ECO:0000256" key="1">
    <source>
        <dbReference type="SAM" id="Phobius"/>
    </source>
</evidence>
<feature type="domain" description="Inner membrane protein YgaP-like transmembrane" evidence="2">
    <location>
        <begin position="1"/>
        <end position="69"/>
    </location>
</feature>
<reference evidence="3 4" key="1">
    <citation type="submission" date="2016-10" db="EMBL/GenBank/DDBJ databases">
        <authorList>
            <person name="de Groot N.N."/>
        </authorList>
    </citation>
    <scope>NUCLEOTIDE SEQUENCE [LARGE SCALE GENOMIC DNA]</scope>
    <source>
        <strain evidence="3 4">DSM 27842</strain>
    </source>
</reference>
<feature type="transmembrane region" description="Helical" evidence="1">
    <location>
        <begin position="12"/>
        <end position="32"/>
    </location>
</feature>
<feature type="transmembrane region" description="Helical" evidence="1">
    <location>
        <begin position="38"/>
        <end position="60"/>
    </location>
</feature>
<dbReference type="Proteomes" id="UP000198893">
    <property type="component" value="Unassembled WGS sequence"/>
</dbReference>
<keyword evidence="4" id="KW-1185">Reference proteome</keyword>
<dbReference type="Gene3D" id="6.10.140.1340">
    <property type="match status" value="1"/>
</dbReference>
<dbReference type="EMBL" id="FODS01000010">
    <property type="protein sequence ID" value="SEO71298.1"/>
    <property type="molecule type" value="Genomic_DNA"/>
</dbReference>
<dbReference type="AlphaFoldDB" id="A0A1H8RYU0"/>
<evidence type="ECO:0000313" key="3">
    <source>
        <dbReference type="EMBL" id="SEO71298.1"/>
    </source>
</evidence>
<dbReference type="OrthoDB" id="9804804at2"/>
<keyword evidence="1" id="KW-0472">Membrane</keyword>
<evidence type="ECO:0000313" key="4">
    <source>
        <dbReference type="Proteomes" id="UP000198893"/>
    </source>
</evidence>
<proteinExistence type="predicted"/>
<keyword evidence="1" id="KW-0812">Transmembrane</keyword>
<gene>
    <name evidence="3" type="ORF">SAMN04490248_11035</name>
</gene>
<dbReference type="Pfam" id="PF11127">
    <property type="entry name" value="YgaP-like_TM"/>
    <property type="match status" value="1"/>
</dbReference>
<sequence>MTANVGNIDRVIRLIVGIVLVVLPIFTTSTIWANPVIAYGAVIIGLVLIVTSALKFCPLYRILGMSTCQR</sequence>
<protein>
    <recommendedName>
        <fullName evidence="2">Inner membrane protein YgaP-like transmembrane domain-containing protein</fullName>
    </recommendedName>
</protein>
<organism evidence="3 4">
    <name type="scientific">Salinihabitans flavidus</name>
    <dbReference type="NCBI Taxonomy" id="569882"/>
    <lineage>
        <taxon>Bacteria</taxon>
        <taxon>Pseudomonadati</taxon>
        <taxon>Pseudomonadota</taxon>
        <taxon>Alphaproteobacteria</taxon>
        <taxon>Rhodobacterales</taxon>
        <taxon>Roseobacteraceae</taxon>
        <taxon>Salinihabitans</taxon>
    </lineage>
</organism>
<accession>A0A1H8RYU0</accession>
<name>A0A1H8RYU0_9RHOB</name>